<accession>A0A9W2YKT4</accession>
<protein>
    <submittedName>
        <fullName evidence="5">Uncharacterized protein LOC106066119</fullName>
    </submittedName>
</protein>
<feature type="chain" id="PRO_5040937623" evidence="3">
    <location>
        <begin position="21"/>
        <end position="480"/>
    </location>
</feature>
<feature type="region of interest" description="Disordered" evidence="1">
    <location>
        <begin position="235"/>
        <end position="261"/>
    </location>
</feature>
<dbReference type="RefSeq" id="XP_055863322.1">
    <property type="nucleotide sequence ID" value="XM_056007347.1"/>
</dbReference>
<feature type="compositionally biased region" description="Polar residues" evidence="1">
    <location>
        <begin position="392"/>
        <end position="428"/>
    </location>
</feature>
<evidence type="ECO:0000313" key="5">
    <source>
        <dbReference type="RefSeq" id="XP_055863322.1"/>
    </source>
</evidence>
<feature type="transmembrane region" description="Helical" evidence="2">
    <location>
        <begin position="195"/>
        <end position="217"/>
    </location>
</feature>
<keyword evidence="2" id="KW-0812">Transmembrane</keyword>
<organism evidence="4 5">
    <name type="scientific">Biomphalaria glabrata</name>
    <name type="common">Bloodfluke planorb</name>
    <name type="synonym">Freshwater snail</name>
    <dbReference type="NCBI Taxonomy" id="6526"/>
    <lineage>
        <taxon>Eukaryota</taxon>
        <taxon>Metazoa</taxon>
        <taxon>Spiralia</taxon>
        <taxon>Lophotrochozoa</taxon>
        <taxon>Mollusca</taxon>
        <taxon>Gastropoda</taxon>
        <taxon>Heterobranchia</taxon>
        <taxon>Euthyneura</taxon>
        <taxon>Panpulmonata</taxon>
        <taxon>Hygrophila</taxon>
        <taxon>Lymnaeoidea</taxon>
        <taxon>Planorbidae</taxon>
        <taxon>Biomphalaria</taxon>
    </lineage>
</organism>
<dbReference type="OrthoDB" id="6151226at2759"/>
<keyword evidence="4" id="KW-1185">Reference proteome</keyword>
<keyword evidence="3" id="KW-0732">Signal</keyword>
<gene>
    <name evidence="5" type="primary">LOC106066119</name>
</gene>
<dbReference type="Proteomes" id="UP001165740">
    <property type="component" value="Chromosome 13"/>
</dbReference>
<feature type="signal peptide" evidence="3">
    <location>
        <begin position="1"/>
        <end position="20"/>
    </location>
</feature>
<feature type="compositionally biased region" description="Polar residues" evidence="1">
    <location>
        <begin position="469"/>
        <end position="480"/>
    </location>
</feature>
<dbReference type="AlphaFoldDB" id="A0A9W2YKT4"/>
<evidence type="ECO:0000256" key="3">
    <source>
        <dbReference type="SAM" id="SignalP"/>
    </source>
</evidence>
<dbReference type="GeneID" id="106066119"/>
<feature type="region of interest" description="Disordered" evidence="1">
    <location>
        <begin position="386"/>
        <end position="480"/>
    </location>
</feature>
<keyword evidence="2" id="KW-1133">Transmembrane helix</keyword>
<evidence type="ECO:0000313" key="4">
    <source>
        <dbReference type="Proteomes" id="UP001165740"/>
    </source>
</evidence>
<name>A0A9W2YKT4_BIOGL</name>
<feature type="compositionally biased region" description="Low complexity" evidence="1">
    <location>
        <begin position="457"/>
        <end position="468"/>
    </location>
</feature>
<reference evidence="5" key="1">
    <citation type="submission" date="2025-08" db="UniProtKB">
        <authorList>
            <consortium name="RefSeq"/>
        </authorList>
    </citation>
    <scope>IDENTIFICATION</scope>
</reference>
<sequence>MIHYLTSSVLVLIQITTIGCHVHQFPVHIGAEGHIVQGRISADSPPGSLVPSNVIVEGENDADTRIHLRVEIRDSTYTRPHVYHPDIKINTSDPANPQFQHPVIQFVNGTLPYGMEFVVIHTKAFYVNEDRYICVNDLSNLGGESRIHFDVTNQTTRVLFEVILKDKLAETHYVSNQLPFVVEIEYPVRESHPKAALFAGVLVLIILAVSLLIPFVVRSKRRWKAGKPICACGSAEEGCDNDSSAEQPMKTEHHSEHSQQEPIAQKRFLEKLEAPHPAHPTPMSDMETLRQGLNNVTLIHPKKQRGIMPEPRTQRMMSIGGKENLAMILDNGRILGHRPSVDQSMTIQNRMLRSTSSMLFQPHWMDPHYNDVYDRPDFQRVLAAQMRPPGSPQDSDAPSTANSTTYLYPPKFNQTPASRTMSGESQNAKPAVSPLSANGVVRSANGDVHATKTATNEGDAAGDEASGGTPESNIISDEKL</sequence>
<feature type="compositionally biased region" description="Basic and acidic residues" evidence="1">
    <location>
        <begin position="249"/>
        <end position="259"/>
    </location>
</feature>
<proteinExistence type="predicted"/>
<evidence type="ECO:0000256" key="1">
    <source>
        <dbReference type="SAM" id="MobiDB-lite"/>
    </source>
</evidence>
<keyword evidence="2" id="KW-0472">Membrane</keyword>
<evidence type="ECO:0000256" key="2">
    <source>
        <dbReference type="SAM" id="Phobius"/>
    </source>
</evidence>